<protein>
    <submittedName>
        <fullName evidence="3">Uncharacterized protein</fullName>
    </submittedName>
</protein>
<evidence type="ECO:0000313" key="4">
    <source>
        <dbReference type="Proteomes" id="UP000640052"/>
    </source>
</evidence>
<evidence type="ECO:0000256" key="2">
    <source>
        <dbReference type="SAM" id="Phobius"/>
    </source>
</evidence>
<keyword evidence="2" id="KW-0472">Membrane</keyword>
<dbReference type="AlphaFoldDB" id="A0A919QNH4"/>
<gene>
    <name evidence="3" type="ORF">Aph01nite_76770</name>
</gene>
<sequence>MNWSGLMERRVLGVPILYVVGALAVILAVVAWRMKPATGVQLADEPAAEDEPAAGDPAGGVPLPYVSGGSVSQAPLPDPNDGPSADDNDKWLRRSAEWLAGQGHATMDAALIALQKYLAGEQLSMEQGRLRDLATDHFGYPPDLPQSGGTGNGDAPDDPDVPTPPVPPTPPVVVPAEPKKYIAPAFHTVSGPSDDSYTDMALLFYGESGVQYGVDLIQSYNVKHGHQGPFPPGTRFWIPKYAPPRYVIATASMRTASQIISKNPPLNSVAMLQELNDGMTFPVKVGQKVRVA</sequence>
<feature type="region of interest" description="Disordered" evidence="1">
    <location>
        <begin position="135"/>
        <end position="171"/>
    </location>
</feature>
<feature type="transmembrane region" description="Helical" evidence="2">
    <location>
        <begin position="12"/>
        <end position="32"/>
    </location>
</feature>
<dbReference type="EMBL" id="BOOA01000122">
    <property type="protein sequence ID" value="GIH29367.1"/>
    <property type="molecule type" value="Genomic_DNA"/>
</dbReference>
<organism evidence="3 4">
    <name type="scientific">Acrocarpospora phusangensis</name>
    <dbReference type="NCBI Taxonomy" id="1070424"/>
    <lineage>
        <taxon>Bacteria</taxon>
        <taxon>Bacillati</taxon>
        <taxon>Actinomycetota</taxon>
        <taxon>Actinomycetes</taxon>
        <taxon>Streptosporangiales</taxon>
        <taxon>Streptosporangiaceae</taxon>
        <taxon>Acrocarpospora</taxon>
    </lineage>
</organism>
<dbReference type="Proteomes" id="UP000640052">
    <property type="component" value="Unassembled WGS sequence"/>
</dbReference>
<evidence type="ECO:0000256" key="1">
    <source>
        <dbReference type="SAM" id="MobiDB-lite"/>
    </source>
</evidence>
<feature type="compositionally biased region" description="Pro residues" evidence="1">
    <location>
        <begin position="161"/>
        <end position="171"/>
    </location>
</feature>
<keyword evidence="2" id="KW-0812">Transmembrane</keyword>
<evidence type="ECO:0000313" key="3">
    <source>
        <dbReference type="EMBL" id="GIH29367.1"/>
    </source>
</evidence>
<name>A0A919QNH4_9ACTN</name>
<keyword evidence="2" id="KW-1133">Transmembrane helix</keyword>
<accession>A0A919QNH4</accession>
<keyword evidence="4" id="KW-1185">Reference proteome</keyword>
<comment type="caution">
    <text evidence="3">The sequence shown here is derived from an EMBL/GenBank/DDBJ whole genome shotgun (WGS) entry which is preliminary data.</text>
</comment>
<proteinExistence type="predicted"/>
<reference evidence="3" key="1">
    <citation type="submission" date="2021-01" db="EMBL/GenBank/DDBJ databases">
        <title>Whole genome shotgun sequence of Acrocarpospora phusangensis NBRC 108782.</title>
        <authorList>
            <person name="Komaki H."/>
            <person name="Tamura T."/>
        </authorList>
    </citation>
    <scope>NUCLEOTIDE SEQUENCE</scope>
    <source>
        <strain evidence="3">NBRC 108782</strain>
    </source>
</reference>
<feature type="region of interest" description="Disordered" evidence="1">
    <location>
        <begin position="43"/>
        <end position="89"/>
    </location>
</feature>